<dbReference type="RefSeq" id="WP_176239958.1">
    <property type="nucleotide sequence ID" value="NZ_AP024412.1"/>
</dbReference>
<proteinExistence type="predicted"/>
<name>A0A7U9TIP8_9MOLU</name>
<reference evidence="1" key="1">
    <citation type="submission" date="2021-01" db="EMBL/GenBank/DDBJ databases">
        <title>Draft genome sequence of Acholeplasmataceae bacterium strain Mahy22.</title>
        <authorList>
            <person name="Watanabe M."/>
            <person name="Kojima H."/>
            <person name="Fukui M."/>
        </authorList>
    </citation>
    <scope>NUCLEOTIDE SEQUENCE</scope>
    <source>
        <strain evidence="1">Mahy22</strain>
    </source>
</reference>
<organism evidence="1 2">
    <name type="scientific">Mariniplasma anaerobium</name>
    <dbReference type="NCBI Taxonomy" id="2735436"/>
    <lineage>
        <taxon>Bacteria</taxon>
        <taxon>Bacillati</taxon>
        <taxon>Mycoplasmatota</taxon>
        <taxon>Mollicutes</taxon>
        <taxon>Acholeplasmatales</taxon>
        <taxon>Acholeplasmataceae</taxon>
        <taxon>Mariniplasma</taxon>
    </lineage>
</organism>
<evidence type="ECO:0000313" key="2">
    <source>
        <dbReference type="Proteomes" id="UP000620133"/>
    </source>
</evidence>
<gene>
    <name evidence="1" type="ORF">MPAN_004080</name>
</gene>
<sequence>MTKYEVLNQLSSNEIDYQKAYEMLYPKIKKRKARKARFVKLKINIPDSKGASAFVNTLFLFPIPISFIMFFLRKRLNEHIDENIPMSIKDFVEMGAVKGAFIEVIAKDNTHILIKTI</sequence>
<keyword evidence="2" id="KW-1185">Reference proteome</keyword>
<dbReference type="AlphaFoldDB" id="A0A7U9TIP8"/>
<dbReference type="EMBL" id="AP024412">
    <property type="protein sequence ID" value="BCR35515.1"/>
    <property type="molecule type" value="Genomic_DNA"/>
</dbReference>
<accession>A0A7U9TIP8</accession>
<dbReference type="KEGG" id="manr:MPAN_004080"/>
<evidence type="ECO:0000313" key="1">
    <source>
        <dbReference type="EMBL" id="BCR35515.1"/>
    </source>
</evidence>
<dbReference type="Proteomes" id="UP000620133">
    <property type="component" value="Chromosome"/>
</dbReference>
<protein>
    <submittedName>
        <fullName evidence="1">Uncharacterized protein</fullName>
    </submittedName>
</protein>